<dbReference type="SUPFAM" id="SSF53738">
    <property type="entry name" value="Phosphoglucomutase, first 3 domains"/>
    <property type="match status" value="3"/>
</dbReference>
<keyword evidence="5 7" id="KW-0460">Magnesium</keyword>
<evidence type="ECO:0000256" key="2">
    <source>
        <dbReference type="ARBA" id="ARBA00010231"/>
    </source>
</evidence>
<keyword evidence="3" id="KW-0597">Phosphoprotein</keyword>
<sequence>MSFASLRHIFREYDIRGVADRDLTDALANALGRGIGTMLAKPNVEGGRTRLAVGRDCRLSSPRLHAALVAGLTQVGIDVVDIGVVPTPLLYFAVHHLGTDGGIQITGSHNPGEDNGFKIMKGKASFFGPDIVNLFNLIEEKRFAPDAKGSHQVVDVLPAYIEAVKERIKLPPRPLPFVVDAGNGAGGPTALAVMKALGLSPDALYCEMDGNFPNHHPDPTVLDNVAELIDRVKKTGARVGIAYDGDADRLGAIDANGDVIWGDKLMILFSRALLKEHPGAAILGEVKCSQTLYDDIAAHGGKPVLWKTGHSLIKTKMKETGALLAGEMSGHLFFADRYFGFDDAIYASLRLLEILANDGRSLGEMLADVPTTFSTPELRVDCPDAIKFDVVRAVTEHYKKSGREVIDIDGARIQFGQPGKPAWGLVRASNTGPVLVMRFEATTAEERDRIRAEVEAAVLEARRTTAP</sequence>
<keyword evidence="13" id="KW-1185">Reference proteome</keyword>
<name>A0ABZ2K4V8_9BACT</name>
<protein>
    <submittedName>
        <fullName evidence="12">Phosphomannomutase/phosphoglucomutase</fullName>
    </submittedName>
</protein>
<evidence type="ECO:0000259" key="11">
    <source>
        <dbReference type="Pfam" id="PF02880"/>
    </source>
</evidence>
<keyword evidence="4 7" id="KW-0479">Metal-binding</keyword>
<dbReference type="Proteomes" id="UP001379533">
    <property type="component" value="Chromosome"/>
</dbReference>
<dbReference type="InterPro" id="IPR016055">
    <property type="entry name" value="A-D-PHexomutase_a/b/a-I/II/III"/>
</dbReference>
<evidence type="ECO:0000256" key="6">
    <source>
        <dbReference type="ARBA" id="ARBA00023235"/>
    </source>
</evidence>
<reference evidence="12 13" key="1">
    <citation type="submission" date="2021-12" db="EMBL/GenBank/DDBJ databases">
        <title>Discovery of the Pendulisporaceae a myxobacterial family with distinct sporulation behavior and unique specialized metabolism.</title>
        <authorList>
            <person name="Garcia R."/>
            <person name="Popoff A."/>
            <person name="Bader C.D."/>
            <person name="Loehr J."/>
            <person name="Walesch S."/>
            <person name="Walt C."/>
            <person name="Boldt J."/>
            <person name="Bunk B."/>
            <person name="Haeckl F.J.F.P.J."/>
            <person name="Gunesch A.P."/>
            <person name="Birkelbach J."/>
            <person name="Nuebel U."/>
            <person name="Pietschmann T."/>
            <person name="Bach T."/>
            <person name="Mueller R."/>
        </authorList>
    </citation>
    <scope>NUCLEOTIDE SEQUENCE [LARGE SCALE GENOMIC DNA]</scope>
    <source>
        <strain evidence="12 13">MSr12523</strain>
    </source>
</reference>
<evidence type="ECO:0000256" key="5">
    <source>
        <dbReference type="ARBA" id="ARBA00022842"/>
    </source>
</evidence>
<evidence type="ECO:0000256" key="1">
    <source>
        <dbReference type="ARBA" id="ARBA00001946"/>
    </source>
</evidence>
<gene>
    <name evidence="12" type="ORF">LZC95_45685</name>
</gene>
<comment type="cofactor">
    <cofactor evidence="1">
        <name>Mg(2+)</name>
        <dbReference type="ChEBI" id="CHEBI:18420"/>
    </cofactor>
</comment>
<dbReference type="PANTHER" id="PTHR43771">
    <property type="entry name" value="PHOSPHOMANNOMUTASE"/>
    <property type="match status" value="1"/>
</dbReference>
<evidence type="ECO:0000256" key="3">
    <source>
        <dbReference type="ARBA" id="ARBA00022553"/>
    </source>
</evidence>
<dbReference type="InterPro" id="IPR005845">
    <property type="entry name" value="A-D-PHexomutase_a/b/a-II"/>
</dbReference>
<evidence type="ECO:0000313" key="13">
    <source>
        <dbReference type="Proteomes" id="UP001379533"/>
    </source>
</evidence>
<keyword evidence="6" id="KW-0413">Isomerase</keyword>
<dbReference type="InterPro" id="IPR016066">
    <property type="entry name" value="A-D-PHexomutase_CS"/>
</dbReference>
<dbReference type="InterPro" id="IPR005846">
    <property type="entry name" value="A-D-PHexomutase_a/b/a-III"/>
</dbReference>
<organism evidence="12 13">
    <name type="scientific">Pendulispora brunnea</name>
    <dbReference type="NCBI Taxonomy" id="2905690"/>
    <lineage>
        <taxon>Bacteria</taxon>
        <taxon>Pseudomonadati</taxon>
        <taxon>Myxococcota</taxon>
        <taxon>Myxococcia</taxon>
        <taxon>Myxococcales</taxon>
        <taxon>Sorangiineae</taxon>
        <taxon>Pendulisporaceae</taxon>
        <taxon>Pendulispora</taxon>
    </lineage>
</organism>
<dbReference type="SUPFAM" id="SSF55957">
    <property type="entry name" value="Phosphoglucomutase, C-terminal domain"/>
    <property type="match status" value="1"/>
</dbReference>
<dbReference type="PROSITE" id="PS00710">
    <property type="entry name" value="PGM_PMM"/>
    <property type="match status" value="1"/>
</dbReference>
<evidence type="ECO:0000259" key="10">
    <source>
        <dbReference type="Pfam" id="PF02879"/>
    </source>
</evidence>
<dbReference type="InterPro" id="IPR005844">
    <property type="entry name" value="A-D-PHexomutase_a/b/a-I"/>
</dbReference>
<evidence type="ECO:0000256" key="4">
    <source>
        <dbReference type="ARBA" id="ARBA00022723"/>
    </source>
</evidence>
<proteinExistence type="inferred from homology"/>
<dbReference type="InterPro" id="IPR005843">
    <property type="entry name" value="A-D-PHexomutase_C"/>
</dbReference>
<evidence type="ECO:0000259" key="8">
    <source>
        <dbReference type="Pfam" id="PF00408"/>
    </source>
</evidence>
<dbReference type="InterPro" id="IPR005841">
    <property type="entry name" value="Alpha-D-phosphohexomutase_SF"/>
</dbReference>
<evidence type="ECO:0000259" key="9">
    <source>
        <dbReference type="Pfam" id="PF02878"/>
    </source>
</evidence>
<dbReference type="InterPro" id="IPR036900">
    <property type="entry name" value="A-D-PHexomutase_C_sf"/>
</dbReference>
<feature type="domain" description="Alpha-D-phosphohexomutase alpha/beta/alpha" evidence="11">
    <location>
        <begin position="261"/>
        <end position="372"/>
    </location>
</feature>
<dbReference type="RefSeq" id="WP_394844333.1">
    <property type="nucleotide sequence ID" value="NZ_CP089982.1"/>
</dbReference>
<evidence type="ECO:0000256" key="7">
    <source>
        <dbReference type="RuleBase" id="RU004326"/>
    </source>
</evidence>
<feature type="domain" description="Alpha-D-phosphohexomutase alpha/beta/alpha" evidence="10">
    <location>
        <begin position="159"/>
        <end position="257"/>
    </location>
</feature>
<dbReference type="PRINTS" id="PR00509">
    <property type="entry name" value="PGMPMM"/>
</dbReference>
<feature type="domain" description="Alpha-D-phosphohexomutase alpha/beta/alpha" evidence="9">
    <location>
        <begin position="8"/>
        <end position="130"/>
    </location>
</feature>
<accession>A0ABZ2K4V8</accession>
<comment type="similarity">
    <text evidence="2 7">Belongs to the phosphohexose mutase family.</text>
</comment>
<dbReference type="Pfam" id="PF02878">
    <property type="entry name" value="PGM_PMM_I"/>
    <property type="match status" value="1"/>
</dbReference>
<dbReference type="PANTHER" id="PTHR43771:SF2">
    <property type="entry name" value="PHOSPHOMANNOMUTASE_PHOSPHOGLUCOMUTASE"/>
    <property type="match status" value="1"/>
</dbReference>
<dbReference type="Gene3D" id="3.30.310.50">
    <property type="entry name" value="Alpha-D-phosphohexomutase, C-terminal domain"/>
    <property type="match status" value="1"/>
</dbReference>
<dbReference type="Gene3D" id="3.40.120.10">
    <property type="entry name" value="Alpha-D-Glucose-1,6-Bisphosphate, subunit A, domain 3"/>
    <property type="match status" value="3"/>
</dbReference>
<dbReference type="Pfam" id="PF02880">
    <property type="entry name" value="PGM_PMM_III"/>
    <property type="match status" value="1"/>
</dbReference>
<dbReference type="EMBL" id="CP089982">
    <property type="protein sequence ID" value="WXA93734.1"/>
    <property type="molecule type" value="Genomic_DNA"/>
</dbReference>
<dbReference type="Pfam" id="PF02879">
    <property type="entry name" value="PGM_PMM_II"/>
    <property type="match status" value="1"/>
</dbReference>
<dbReference type="CDD" id="cd03089">
    <property type="entry name" value="PMM_PGM"/>
    <property type="match status" value="1"/>
</dbReference>
<feature type="domain" description="Alpha-D-phosphohexomutase C-terminal" evidence="8">
    <location>
        <begin position="377"/>
        <end position="456"/>
    </location>
</feature>
<dbReference type="Pfam" id="PF00408">
    <property type="entry name" value="PGM_PMM_IV"/>
    <property type="match status" value="1"/>
</dbReference>
<evidence type="ECO:0000313" key="12">
    <source>
        <dbReference type="EMBL" id="WXA93734.1"/>
    </source>
</evidence>